<dbReference type="EMBL" id="SACM01000004">
    <property type="protein sequence ID" value="RVT83616.1"/>
    <property type="molecule type" value="Genomic_DNA"/>
</dbReference>
<dbReference type="RefSeq" id="WP_127683580.1">
    <property type="nucleotide sequence ID" value="NZ_SACM01000004.1"/>
</dbReference>
<organism evidence="1 2">
    <name type="scientific">Inhella crocodyli</name>
    <dbReference type="NCBI Taxonomy" id="2499851"/>
    <lineage>
        <taxon>Bacteria</taxon>
        <taxon>Pseudomonadati</taxon>
        <taxon>Pseudomonadota</taxon>
        <taxon>Betaproteobacteria</taxon>
        <taxon>Burkholderiales</taxon>
        <taxon>Sphaerotilaceae</taxon>
        <taxon>Inhella</taxon>
    </lineage>
</organism>
<keyword evidence="2" id="KW-1185">Reference proteome</keyword>
<proteinExistence type="predicted"/>
<evidence type="ECO:0000313" key="2">
    <source>
        <dbReference type="Proteomes" id="UP000288587"/>
    </source>
</evidence>
<accession>A0A3S3T570</accession>
<protein>
    <submittedName>
        <fullName evidence="1">Uncharacterized protein</fullName>
    </submittedName>
</protein>
<dbReference type="OrthoDB" id="6401694at2"/>
<gene>
    <name evidence="1" type="ORF">EOD73_13625</name>
</gene>
<sequence length="103" mass="11314">MRQALPKKVVLLASRPYTDSDAPMLLALIRRPIALFCAAGVDCTGWEDAFDWLLTDPLAEGSPHISTTSHPEERLAEVMAFAGAWPIDETNSVELIEVHAQVK</sequence>
<reference evidence="1 2" key="1">
    <citation type="submission" date="2019-01" db="EMBL/GenBank/DDBJ databases">
        <authorList>
            <person name="Chen W.-M."/>
        </authorList>
    </citation>
    <scope>NUCLEOTIDE SEQUENCE [LARGE SCALE GENOMIC DNA]</scope>
    <source>
        <strain evidence="1 2">CCP-18</strain>
    </source>
</reference>
<name>A0A3S3T570_9BURK</name>
<dbReference type="AlphaFoldDB" id="A0A3S3T570"/>
<evidence type="ECO:0000313" key="1">
    <source>
        <dbReference type="EMBL" id="RVT83616.1"/>
    </source>
</evidence>
<dbReference type="Proteomes" id="UP000288587">
    <property type="component" value="Unassembled WGS sequence"/>
</dbReference>
<comment type="caution">
    <text evidence="1">The sequence shown here is derived from an EMBL/GenBank/DDBJ whole genome shotgun (WGS) entry which is preliminary data.</text>
</comment>